<evidence type="ECO:0000313" key="4">
    <source>
        <dbReference type="Proteomes" id="UP000001879"/>
    </source>
</evidence>
<reference evidence="2 4" key="2">
    <citation type="journal article" date="2012" name="BMC Genomics">
        <title>A comparative genomics perspective on the genetic content of the alkaliphilic haloarchaeon Natrialba magadii ATCC 43099T.</title>
        <authorList>
            <person name="Siddaramappa S."/>
            <person name="Challacombe J.F."/>
            <person name="Decastro R.E."/>
            <person name="Pfeiffer F."/>
            <person name="Sastre D.E."/>
            <person name="Gimenez M.I."/>
            <person name="Paggi R.A."/>
            <person name="Detter J.C."/>
            <person name="Davenport K.W."/>
            <person name="Goodwin L.A."/>
            <person name="Kyrpides N."/>
            <person name="Tapia R."/>
            <person name="Pitluck S."/>
            <person name="Lucas S."/>
            <person name="Woyke T."/>
            <person name="Maupin-Furlow J.A."/>
        </authorList>
    </citation>
    <scope>NUCLEOTIDE SEQUENCE [LARGE SCALE GENOMIC DNA]</scope>
    <source>
        <strain evidence="2">ATCC 43099</strain>
        <strain evidence="4">ATCC 43099 / DSM 3394 / CCM 3739 / CIP 104546 / IAM 13178 / JCM 8861 / NBRC 102185 / NCIMB 2190 / MS3</strain>
    </source>
</reference>
<dbReference type="EMBL" id="AOHS01000007">
    <property type="protein sequence ID" value="ELY34459.1"/>
    <property type="molecule type" value="Genomic_DNA"/>
</dbReference>
<dbReference type="Gene3D" id="3.40.190.10">
    <property type="entry name" value="Periplasmic binding protein-like II"/>
    <property type="match status" value="2"/>
</dbReference>
<proteinExistence type="predicted"/>
<dbReference type="Proteomes" id="UP000001879">
    <property type="component" value="Chromosome"/>
</dbReference>
<evidence type="ECO:0000313" key="5">
    <source>
        <dbReference type="Proteomes" id="UP000011543"/>
    </source>
</evidence>
<keyword evidence="1" id="KW-0732">Signal</keyword>
<dbReference type="SUPFAM" id="SSF53850">
    <property type="entry name" value="Periplasmic binding protein-like II"/>
    <property type="match status" value="1"/>
</dbReference>
<reference evidence="2" key="4">
    <citation type="submission" date="2016-09" db="EMBL/GenBank/DDBJ databases">
        <authorList>
            <person name="Pfeiffer F."/>
        </authorList>
    </citation>
    <scope>NUCLEOTIDE SEQUENCE</scope>
    <source>
        <strain evidence="2">ATCC 43099</strain>
    </source>
</reference>
<accession>D3SVX6</accession>
<gene>
    <name evidence="2" type="ordered locus">Nmag_0096</name>
    <name evidence="3" type="ORF">C500_00952</name>
</gene>
<dbReference type="PATRIC" id="fig|547559.17.peg.181"/>
<name>D3SVX6_NATMM</name>
<evidence type="ECO:0000313" key="2">
    <source>
        <dbReference type="EMBL" id="ADD03695.1"/>
    </source>
</evidence>
<dbReference type="PANTHER" id="PTHR30222:SF17">
    <property type="entry name" value="SPERMIDINE_PUTRESCINE-BINDING PERIPLASMIC PROTEIN"/>
    <property type="match status" value="1"/>
</dbReference>
<reference evidence="4" key="1">
    <citation type="submission" date="2010-02" db="EMBL/GenBank/DDBJ databases">
        <title>Complete sequence of chromosome of Natrialba magadii ATCC 43099.</title>
        <authorList>
            <consortium name="US DOE Joint Genome Institute"/>
            <person name="Lucas S."/>
            <person name="Copeland A."/>
            <person name="Lapidus A."/>
            <person name="Cheng J.-F."/>
            <person name="Bruce D."/>
            <person name="Goodwin L."/>
            <person name="Pitluck S."/>
            <person name="Davenport K."/>
            <person name="Saunders E."/>
            <person name="Detter J.C."/>
            <person name="Han C."/>
            <person name="Tapia R."/>
            <person name="Land M."/>
            <person name="Hauser L."/>
            <person name="Kyrpides N."/>
            <person name="Mikhailova N."/>
            <person name="De Castro R.E."/>
            <person name="Maupin-Furlow J.A."/>
            <person name="Woyke T."/>
        </authorList>
    </citation>
    <scope>NUCLEOTIDE SEQUENCE [LARGE SCALE GENOMIC DNA]</scope>
    <source>
        <strain evidence="4">ATCC 43099 / DSM 3394 / CCM 3739 / CIP 104546 / IAM 13178 / JCM 8861 / NBRC 102185 / NCIMB 2190 / MS3</strain>
    </source>
</reference>
<dbReference type="Proteomes" id="UP000011543">
    <property type="component" value="Unassembled WGS sequence"/>
</dbReference>
<dbReference type="PaxDb" id="547559-Nmag_0096"/>
<dbReference type="GeneID" id="8822915"/>
<dbReference type="STRING" id="547559.Nmag_0096"/>
<dbReference type="InterPro" id="IPR006059">
    <property type="entry name" value="SBP"/>
</dbReference>
<reference evidence="3 5" key="3">
    <citation type="journal article" date="2014" name="PLoS Genet.">
        <title>Phylogenetically driven sequencing of extremely halophilic archaea reveals strategies for static and dynamic osmo-response.</title>
        <authorList>
            <person name="Becker E.A."/>
            <person name="Seitzer P.M."/>
            <person name="Tritt A."/>
            <person name="Larsen D."/>
            <person name="Krusor M."/>
            <person name="Yao A.I."/>
            <person name="Wu D."/>
            <person name="Madern D."/>
            <person name="Eisen J.A."/>
            <person name="Darling A.E."/>
            <person name="Facciotti M.T."/>
        </authorList>
    </citation>
    <scope>NUCLEOTIDE SEQUENCE [LARGE SCALE GENOMIC DNA]</scope>
    <source>
        <strain evidence="5">ATCC 43099 / DSM 3394 / CCM 3739 / CIP 104546 / IAM 13178 / JCM 8861 / NBRC 102185 / NCIMB 2190 / MS3</strain>
        <strain evidence="3">MS-3</strain>
    </source>
</reference>
<evidence type="ECO:0000313" key="3">
    <source>
        <dbReference type="EMBL" id="ELY34459.1"/>
    </source>
</evidence>
<dbReference type="EMBL" id="CP001932">
    <property type="protein sequence ID" value="ADD03695.1"/>
    <property type="molecule type" value="Genomic_DNA"/>
</dbReference>
<dbReference type="KEGG" id="nmg:Nmag_0096"/>
<keyword evidence="4" id="KW-1185">Reference proteome</keyword>
<dbReference type="AlphaFoldDB" id="D3SVX6"/>
<dbReference type="eggNOG" id="arCOG00220">
    <property type="taxonomic scope" value="Archaea"/>
</dbReference>
<organism evidence="2 4">
    <name type="scientific">Natrialba magadii (strain ATCC 43099 / DSM 3394 / CCM 3739 / CIP 104546 / IAM 13178 / JCM 8861 / NBRC 102185 / NCIMB 2190 / MS3)</name>
    <name type="common">Natronobacterium magadii</name>
    <dbReference type="NCBI Taxonomy" id="547559"/>
    <lineage>
        <taxon>Archaea</taxon>
        <taxon>Methanobacteriati</taxon>
        <taxon>Methanobacteriota</taxon>
        <taxon>Stenosarchaea group</taxon>
        <taxon>Halobacteria</taxon>
        <taxon>Halobacteriales</taxon>
        <taxon>Natrialbaceae</taxon>
        <taxon>Natrialba</taxon>
    </lineage>
</organism>
<protein>
    <submittedName>
        <fullName evidence="2">ABC-type transport system periplasmic substrate-binding protein (Probable substrate spermidine/putrescine)</fullName>
    </submittedName>
    <submittedName>
        <fullName evidence="3">Family 1 extracellular solute-binding protein</fullName>
    </submittedName>
</protein>
<dbReference type="HOGENOM" id="CLU_728851_0_0_2"/>
<dbReference type="PANTHER" id="PTHR30222">
    <property type="entry name" value="SPERMIDINE/PUTRESCINE-BINDING PERIPLASMIC PROTEIN"/>
    <property type="match status" value="1"/>
</dbReference>
<dbReference type="Pfam" id="PF13416">
    <property type="entry name" value="SBP_bac_8"/>
    <property type="match status" value="1"/>
</dbReference>
<dbReference type="RefSeq" id="WP_004267086.1">
    <property type="nucleotide sequence ID" value="NC_013922.1"/>
</dbReference>
<evidence type="ECO:0000256" key="1">
    <source>
        <dbReference type="ARBA" id="ARBA00022729"/>
    </source>
</evidence>
<dbReference type="PROSITE" id="PS51257">
    <property type="entry name" value="PROKAR_LIPOPROTEIN"/>
    <property type="match status" value="1"/>
</dbReference>
<sequence>MVNRRDIIKGAGAASIAGLAGCLGGDNGGRDIRPVEIDFDDWPPEEYGGNLNAWNWYVEWNEWGAEDFAEEYDLDSYSTEAYSTPTDWFSNLQASPENHGIDHIGAFTEWVHRAREEEMIEPIPIDELPNVEVADQYLDPHRELFWSDDGVGGVYGLPHSVVISPIVMYNTEEVEDPPESLDILWDEEYADEISMMAHHGGFLCDVGALYTGQDPNDPDDFEEIQEVLEQQRDLVFNYADEHETQMQLVMSGDAALGTHTDGRAFRAMYNQGGDVDWFIPEEGATWGTDVILLPQNAPNPVTATMYIDHLFTDTGWEKFVETTVYRPPFENEEFTDGELGDAIREKWDDEWDKHGEAEDFIDDLVITDEEFDRMHHNWPRSDDVIERYDEIWTEVTAG</sequence>
<dbReference type="OrthoDB" id="30917at2157"/>